<feature type="region of interest" description="Disordered" evidence="1">
    <location>
        <begin position="17"/>
        <end position="39"/>
    </location>
</feature>
<organism evidence="2 3">
    <name type="scientific">Puccinia coronata f. sp. avenae</name>
    <dbReference type="NCBI Taxonomy" id="200324"/>
    <lineage>
        <taxon>Eukaryota</taxon>
        <taxon>Fungi</taxon>
        <taxon>Dikarya</taxon>
        <taxon>Basidiomycota</taxon>
        <taxon>Pucciniomycotina</taxon>
        <taxon>Pucciniomycetes</taxon>
        <taxon>Pucciniales</taxon>
        <taxon>Pucciniaceae</taxon>
        <taxon>Puccinia</taxon>
    </lineage>
</organism>
<evidence type="ECO:0000313" key="2">
    <source>
        <dbReference type="EMBL" id="PLW57241.1"/>
    </source>
</evidence>
<dbReference type="EMBL" id="PGCJ01000013">
    <property type="protein sequence ID" value="PLW57241.1"/>
    <property type="molecule type" value="Genomic_DNA"/>
</dbReference>
<comment type="caution">
    <text evidence="2">The sequence shown here is derived from an EMBL/GenBank/DDBJ whole genome shotgun (WGS) entry which is preliminary data.</text>
</comment>
<protein>
    <submittedName>
        <fullName evidence="2">Uncharacterized protein</fullName>
    </submittedName>
</protein>
<gene>
    <name evidence="2" type="ORF">PCANC_03054</name>
</gene>
<accession>A0A2N5W4S7</accession>
<dbReference type="Proteomes" id="UP000235388">
    <property type="component" value="Unassembled WGS sequence"/>
</dbReference>
<name>A0A2N5W4S7_9BASI</name>
<sequence>MGQDPGKPLLNRLIRSVTANPNNEPHLTSKSIDGSMADTHLDNSPNLRTFHLTFLSNSHIALTTTYASV</sequence>
<keyword evidence="3" id="KW-1185">Reference proteome</keyword>
<dbReference type="AlphaFoldDB" id="A0A2N5W4S7"/>
<evidence type="ECO:0000256" key="1">
    <source>
        <dbReference type="SAM" id="MobiDB-lite"/>
    </source>
</evidence>
<reference evidence="2 3" key="1">
    <citation type="submission" date="2017-11" db="EMBL/GenBank/DDBJ databases">
        <title>De novo assembly and phasing of dikaryotic genomes from two isolates of Puccinia coronata f. sp. avenae, the causal agent of oat crown rust.</title>
        <authorList>
            <person name="Miller M.E."/>
            <person name="Zhang Y."/>
            <person name="Omidvar V."/>
            <person name="Sperschneider J."/>
            <person name="Schwessinger B."/>
            <person name="Raley C."/>
            <person name="Palmer J.M."/>
            <person name="Garnica D."/>
            <person name="Upadhyaya N."/>
            <person name="Rathjen J."/>
            <person name="Taylor J.M."/>
            <person name="Park R.F."/>
            <person name="Dodds P.N."/>
            <person name="Hirsch C.D."/>
            <person name="Kianian S.F."/>
            <person name="Figueroa M."/>
        </authorList>
    </citation>
    <scope>NUCLEOTIDE SEQUENCE [LARGE SCALE GENOMIC DNA]</scope>
    <source>
        <strain evidence="2">12NC29</strain>
    </source>
</reference>
<evidence type="ECO:0000313" key="3">
    <source>
        <dbReference type="Proteomes" id="UP000235388"/>
    </source>
</evidence>
<proteinExistence type="predicted"/>
<feature type="compositionally biased region" description="Polar residues" evidence="1">
    <location>
        <begin position="17"/>
        <end position="32"/>
    </location>
</feature>